<feature type="domain" description="Dihydroxy-acid/6-phosphogluconate dehydratase C-terminal" evidence="7">
    <location>
        <begin position="374"/>
        <end position="567"/>
    </location>
</feature>
<dbReference type="Pfam" id="PF24877">
    <property type="entry name" value="ILV_EDD_C"/>
    <property type="match status" value="1"/>
</dbReference>
<dbReference type="GO" id="GO:0046872">
    <property type="term" value="F:metal ion binding"/>
    <property type="evidence" value="ECO:0007669"/>
    <property type="project" value="UniProtKB-KW"/>
</dbReference>
<evidence type="ECO:0000256" key="2">
    <source>
        <dbReference type="ARBA" id="ARBA00022723"/>
    </source>
</evidence>
<evidence type="ECO:0000313" key="8">
    <source>
        <dbReference type="EMBL" id="SUZ87061.1"/>
    </source>
</evidence>
<name>A0A381R5P4_9ZZZZ</name>
<keyword evidence="2" id="KW-0479">Metal-binding</keyword>
<dbReference type="InterPro" id="IPR020558">
    <property type="entry name" value="DiOHA_6PGluconate_deHydtase_CS"/>
</dbReference>
<accession>A0A381R5P4</accession>
<protein>
    <recommendedName>
        <fullName evidence="9">Dihydroxy-acid dehydratase</fullName>
    </recommendedName>
</protein>
<gene>
    <name evidence="8" type="ORF">METZ01_LOCUS39915</name>
</gene>
<dbReference type="FunFam" id="3.50.30.80:FF:000001">
    <property type="entry name" value="Dihydroxy-acid dehydratase"/>
    <property type="match status" value="1"/>
</dbReference>
<dbReference type="InterPro" id="IPR037237">
    <property type="entry name" value="IlvD/EDD_N"/>
</dbReference>
<evidence type="ECO:0000259" key="7">
    <source>
        <dbReference type="Pfam" id="PF24877"/>
    </source>
</evidence>
<reference evidence="8" key="1">
    <citation type="submission" date="2018-05" db="EMBL/GenBank/DDBJ databases">
        <authorList>
            <person name="Lanie J.A."/>
            <person name="Ng W.-L."/>
            <person name="Kazmierczak K.M."/>
            <person name="Andrzejewski T.M."/>
            <person name="Davidsen T.M."/>
            <person name="Wayne K.J."/>
            <person name="Tettelin H."/>
            <person name="Glass J.I."/>
            <person name="Rusch D."/>
            <person name="Podicherti R."/>
            <person name="Tsui H.-C.T."/>
            <person name="Winkler M.E."/>
        </authorList>
    </citation>
    <scope>NUCLEOTIDE SEQUENCE</scope>
</reference>
<dbReference type="InterPro" id="IPR042096">
    <property type="entry name" value="Dihydro-acid_dehy_C"/>
</dbReference>
<dbReference type="EMBL" id="UINC01001707">
    <property type="protein sequence ID" value="SUZ87061.1"/>
    <property type="molecule type" value="Genomic_DNA"/>
</dbReference>
<evidence type="ECO:0000259" key="6">
    <source>
        <dbReference type="Pfam" id="PF00920"/>
    </source>
</evidence>
<evidence type="ECO:0008006" key="9">
    <source>
        <dbReference type="Google" id="ProtNLM"/>
    </source>
</evidence>
<dbReference type="InterPro" id="IPR000581">
    <property type="entry name" value="ILV_EDD_N"/>
</dbReference>
<dbReference type="GO" id="GO:0051536">
    <property type="term" value="F:iron-sulfur cluster binding"/>
    <property type="evidence" value="ECO:0007669"/>
    <property type="project" value="UniProtKB-KW"/>
</dbReference>
<dbReference type="SUPFAM" id="SSF143975">
    <property type="entry name" value="IlvD/EDD N-terminal domain-like"/>
    <property type="match status" value="1"/>
</dbReference>
<dbReference type="SUPFAM" id="SSF52016">
    <property type="entry name" value="LeuD/IlvD-like"/>
    <property type="match status" value="1"/>
</dbReference>
<organism evidence="8">
    <name type="scientific">marine metagenome</name>
    <dbReference type="NCBI Taxonomy" id="408172"/>
    <lineage>
        <taxon>unclassified sequences</taxon>
        <taxon>metagenomes</taxon>
        <taxon>ecological metagenomes</taxon>
    </lineage>
</organism>
<evidence type="ECO:0000256" key="4">
    <source>
        <dbReference type="ARBA" id="ARBA00023014"/>
    </source>
</evidence>
<dbReference type="AlphaFoldDB" id="A0A381R5P4"/>
<keyword evidence="5" id="KW-0456">Lyase</keyword>
<dbReference type="PANTHER" id="PTHR21000">
    <property type="entry name" value="DIHYDROXY-ACID DEHYDRATASE DAD"/>
    <property type="match status" value="1"/>
</dbReference>
<feature type="domain" description="Dihydroxy-acid/6-phosphogluconate dehydratase N-terminal" evidence="6">
    <location>
        <begin position="29"/>
        <end position="358"/>
    </location>
</feature>
<dbReference type="Gene3D" id="3.50.30.80">
    <property type="entry name" value="IlvD/EDD C-terminal domain-like"/>
    <property type="match status" value="1"/>
</dbReference>
<comment type="similarity">
    <text evidence="1">Belongs to the IlvD/Edd family.</text>
</comment>
<dbReference type="PANTHER" id="PTHR21000:SF5">
    <property type="entry name" value="DIHYDROXY-ACID DEHYDRATASE, MITOCHONDRIAL"/>
    <property type="match status" value="1"/>
</dbReference>
<sequence length="569" mass="60109">MAGNHWKRASLELRAAGFEPETIAAKNTIVTVAGAYTNAHRCNNRVERISDLMSESIASRGGQGLVVGAPAVSDALTQGSPNASYSLVSRDIIADSFEIGHRAHHGEAMVVISGCDKTGAAAMMPLARTNDVGLVIYPGTSSPGCVNFEPWASKGNNLTILDWAEARAAMRADRISREEFEEVERNVMPGSGTCGAMFTANTMSTITEAMGMMLPRGASHPADYDAASDIHDDVKAQVEATSEALYALIEADIRPRDIMNMKGFENAITTAYAMGGSTNMYLHLLAIARDAEVALTIDRIQEIGERVPLIANLQPHGPYSMVALHELGGVPVVMKELLDNGFLHGDAMTVTGKTLAENLADVASLADLGDQDLVQPVSAPAAQPNNHITVLHGNLAPESCVLKLGGKTLETGEFRGIAKVFENEPDAMTAIQSGGIVPGDVVVVRNVGPKGGPGMPEMVMLTVELQGRGLGKDVALITDGRFSGVSHGILIGHICPEAADGGPLAAVHNGDTIVIDPVHRTLDVAIDDSELQQRMATIGPRDLPSTIPQGSVLRRYARHVSSAHYGCVQ</sequence>
<evidence type="ECO:0000256" key="5">
    <source>
        <dbReference type="ARBA" id="ARBA00023239"/>
    </source>
</evidence>
<keyword evidence="4" id="KW-0411">Iron-sulfur</keyword>
<evidence type="ECO:0000256" key="1">
    <source>
        <dbReference type="ARBA" id="ARBA00006486"/>
    </source>
</evidence>
<dbReference type="GO" id="GO:0009082">
    <property type="term" value="P:branched-chain amino acid biosynthetic process"/>
    <property type="evidence" value="ECO:0007669"/>
    <property type="project" value="TreeGrafter"/>
</dbReference>
<dbReference type="Pfam" id="PF00920">
    <property type="entry name" value="ILVD_EDD_N"/>
    <property type="match status" value="1"/>
</dbReference>
<evidence type="ECO:0000256" key="3">
    <source>
        <dbReference type="ARBA" id="ARBA00023004"/>
    </source>
</evidence>
<keyword evidence="3" id="KW-0408">Iron</keyword>
<dbReference type="InterPro" id="IPR056740">
    <property type="entry name" value="ILV_EDD_C"/>
</dbReference>
<dbReference type="GO" id="GO:0004160">
    <property type="term" value="F:dihydroxy-acid dehydratase activity"/>
    <property type="evidence" value="ECO:0007669"/>
    <property type="project" value="TreeGrafter"/>
</dbReference>
<dbReference type="InterPro" id="IPR050165">
    <property type="entry name" value="DHAD_IlvD/Edd"/>
</dbReference>
<dbReference type="PROSITE" id="PS00887">
    <property type="entry name" value="ILVD_EDD_2"/>
    <property type="match status" value="1"/>
</dbReference>
<proteinExistence type="inferred from homology"/>